<keyword evidence="1" id="KW-1133">Transmembrane helix</keyword>
<accession>A0ABR9FRQ2</accession>
<dbReference type="InterPro" id="IPR029044">
    <property type="entry name" value="Nucleotide-diphossugar_trans"/>
</dbReference>
<dbReference type="Gene3D" id="3.90.550.10">
    <property type="entry name" value="Spore Coat Polysaccharide Biosynthesis Protein SpsA, Chain A"/>
    <property type="match status" value="1"/>
</dbReference>
<dbReference type="Proteomes" id="UP000707245">
    <property type="component" value="Unassembled WGS sequence"/>
</dbReference>
<protein>
    <submittedName>
        <fullName evidence="3">Glycosyltransferase family 2 protein</fullName>
    </submittedName>
</protein>
<dbReference type="SUPFAM" id="SSF53448">
    <property type="entry name" value="Nucleotide-diphospho-sugar transferases"/>
    <property type="match status" value="1"/>
</dbReference>
<evidence type="ECO:0000313" key="3">
    <source>
        <dbReference type="EMBL" id="MBE0459504.1"/>
    </source>
</evidence>
<keyword evidence="4" id="KW-1185">Reference proteome</keyword>
<dbReference type="RefSeq" id="WP_192542890.1">
    <property type="nucleotide sequence ID" value="NZ_RRZA01000084.1"/>
</dbReference>
<reference evidence="3 4" key="1">
    <citation type="submission" date="2020-07" db="EMBL/GenBank/DDBJ databases">
        <title>Halophilic bacteria isolated from french cheeses.</title>
        <authorList>
            <person name="Kothe C.I."/>
            <person name="Farah-Kraiem B."/>
            <person name="Renault P."/>
            <person name="Dridi B."/>
        </authorList>
    </citation>
    <scope>NUCLEOTIDE SEQUENCE [LARGE SCALE GENOMIC DNA]</scope>
    <source>
        <strain evidence="3 4">FME14</strain>
    </source>
</reference>
<evidence type="ECO:0000259" key="2">
    <source>
        <dbReference type="Pfam" id="PF00535"/>
    </source>
</evidence>
<keyword evidence="1" id="KW-0472">Membrane</keyword>
<feature type="transmembrane region" description="Helical" evidence="1">
    <location>
        <begin position="217"/>
        <end position="236"/>
    </location>
</feature>
<feature type="domain" description="Glycosyltransferase 2-like" evidence="2">
    <location>
        <begin position="43"/>
        <end position="114"/>
    </location>
</feature>
<sequence length="257" mass="29539">MNKLTIAVSTVKSQRVSVVQKINALSDATRKVVSFLVISQLEDEYENALIDGVKVIKLTNKGLSKSRNVAIKETCTEWVWFQDDDFSINEIQLSSFLESSLTNDIDIALIRIGSLENREKYYKNYVGYSKFTRLLSLKVSSIEIIAKVKFIKENTIEFDERLGLGTELPCCEENQFMLDSFDKGANIHFCNQTLCYHTTLPENRNVDYVKNLQAKGYFLKNFSIPIALVLIFKWTFTIKSKFNFLKNLKLLTKGFFS</sequence>
<evidence type="ECO:0000313" key="4">
    <source>
        <dbReference type="Proteomes" id="UP000707245"/>
    </source>
</evidence>
<proteinExistence type="predicted"/>
<name>A0ABR9FRQ2_9GAMM</name>
<keyword evidence="1" id="KW-0812">Transmembrane</keyword>
<dbReference type="EMBL" id="RRZA01000084">
    <property type="protein sequence ID" value="MBE0459504.1"/>
    <property type="molecule type" value="Genomic_DNA"/>
</dbReference>
<dbReference type="CDD" id="cd00761">
    <property type="entry name" value="Glyco_tranf_GTA_type"/>
    <property type="match status" value="1"/>
</dbReference>
<gene>
    <name evidence="3" type="ORF">EI167_19095</name>
</gene>
<dbReference type="InterPro" id="IPR001173">
    <property type="entry name" value="Glyco_trans_2-like"/>
</dbReference>
<comment type="caution">
    <text evidence="3">The sequence shown here is derived from an EMBL/GenBank/DDBJ whole genome shotgun (WGS) entry which is preliminary data.</text>
</comment>
<dbReference type="Pfam" id="PF00535">
    <property type="entry name" value="Glycos_transf_2"/>
    <property type="match status" value="1"/>
</dbReference>
<evidence type="ECO:0000256" key="1">
    <source>
        <dbReference type="SAM" id="Phobius"/>
    </source>
</evidence>
<organism evidence="3 4">
    <name type="scientific">Pseudoalteromonas prydzensis</name>
    <dbReference type="NCBI Taxonomy" id="182141"/>
    <lineage>
        <taxon>Bacteria</taxon>
        <taxon>Pseudomonadati</taxon>
        <taxon>Pseudomonadota</taxon>
        <taxon>Gammaproteobacteria</taxon>
        <taxon>Alteromonadales</taxon>
        <taxon>Pseudoalteromonadaceae</taxon>
        <taxon>Pseudoalteromonas</taxon>
    </lineage>
</organism>